<dbReference type="Proteomes" id="UP000822688">
    <property type="component" value="Chromosome 6"/>
</dbReference>
<gene>
    <name evidence="2" type="ORF">KC19_6G102800</name>
</gene>
<dbReference type="AlphaFoldDB" id="A0A8T0HG62"/>
<evidence type="ECO:0000256" key="1">
    <source>
        <dbReference type="SAM" id="SignalP"/>
    </source>
</evidence>
<keyword evidence="3" id="KW-1185">Reference proteome</keyword>
<feature type="signal peptide" evidence="1">
    <location>
        <begin position="1"/>
        <end position="21"/>
    </location>
</feature>
<organism evidence="2 3">
    <name type="scientific">Ceratodon purpureus</name>
    <name type="common">Fire moss</name>
    <name type="synonym">Dicranum purpureum</name>
    <dbReference type="NCBI Taxonomy" id="3225"/>
    <lineage>
        <taxon>Eukaryota</taxon>
        <taxon>Viridiplantae</taxon>
        <taxon>Streptophyta</taxon>
        <taxon>Embryophyta</taxon>
        <taxon>Bryophyta</taxon>
        <taxon>Bryophytina</taxon>
        <taxon>Bryopsida</taxon>
        <taxon>Dicranidae</taxon>
        <taxon>Pseudoditrichales</taxon>
        <taxon>Ditrichaceae</taxon>
        <taxon>Ceratodon</taxon>
    </lineage>
</organism>
<keyword evidence="1" id="KW-0732">Signal</keyword>
<feature type="chain" id="PRO_5035905179" evidence="1">
    <location>
        <begin position="22"/>
        <end position="55"/>
    </location>
</feature>
<protein>
    <submittedName>
        <fullName evidence="2">Uncharacterized protein</fullName>
    </submittedName>
</protein>
<reference evidence="2 3" key="1">
    <citation type="submission" date="2020-06" db="EMBL/GenBank/DDBJ databases">
        <title>WGS assembly of Ceratodon purpureus strain R40.</title>
        <authorList>
            <person name="Carey S.B."/>
            <person name="Jenkins J."/>
            <person name="Shu S."/>
            <person name="Lovell J.T."/>
            <person name="Sreedasyam A."/>
            <person name="Maumus F."/>
            <person name="Tiley G.P."/>
            <person name="Fernandez-Pozo N."/>
            <person name="Barry K."/>
            <person name="Chen C."/>
            <person name="Wang M."/>
            <person name="Lipzen A."/>
            <person name="Daum C."/>
            <person name="Saski C.A."/>
            <person name="Payton A.C."/>
            <person name="Mcbreen J.C."/>
            <person name="Conrad R.E."/>
            <person name="Kollar L.M."/>
            <person name="Olsson S."/>
            <person name="Huttunen S."/>
            <person name="Landis J.B."/>
            <person name="Wickett N.J."/>
            <person name="Johnson M.G."/>
            <person name="Rensing S.A."/>
            <person name="Grimwood J."/>
            <person name="Schmutz J."/>
            <person name="Mcdaniel S.F."/>
        </authorList>
    </citation>
    <scope>NUCLEOTIDE SEQUENCE [LARGE SCALE GENOMIC DNA]</scope>
    <source>
        <strain evidence="2 3">R40</strain>
    </source>
</reference>
<dbReference type="EMBL" id="CM026427">
    <property type="protein sequence ID" value="KAG0569617.1"/>
    <property type="molecule type" value="Genomic_DNA"/>
</dbReference>
<comment type="caution">
    <text evidence="2">The sequence shown here is derived from an EMBL/GenBank/DDBJ whole genome shotgun (WGS) entry which is preliminary data.</text>
</comment>
<evidence type="ECO:0000313" key="3">
    <source>
        <dbReference type="Proteomes" id="UP000822688"/>
    </source>
</evidence>
<accession>A0A8T0HG62</accession>
<sequence length="55" mass="6417">MIPVVSLFSLFFLSPFSVEYSRILYDPQILLCMRVPCEVYFSVKIYFVILCTLDG</sequence>
<evidence type="ECO:0000313" key="2">
    <source>
        <dbReference type="EMBL" id="KAG0569617.1"/>
    </source>
</evidence>
<proteinExistence type="predicted"/>
<name>A0A8T0HG62_CERPU</name>